<dbReference type="CDD" id="cd02440">
    <property type="entry name" value="AdoMet_MTases"/>
    <property type="match status" value="1"/>
</dbReference>
<evidence type="ECO:0000256" key="8">
    <source>
        <dbReference type="ARBA" id="ARBA00023242"/>
    </source>
</evidence>
<keyword evidence="13" id="KW-1185">Reference proteome</keyword>
<dbReference type="Proteomes" id="UP000009131">
    <property type="component" value="Unassembled WGS sequence"/>
</dbReference>
<dbReference type="InterPro" id="IPR022238">
    <property type="entry name" value="Bud23_C"/>
</dbReference>
<feature type="domain" description="Methyltransferase type 11" evidence="10">
    <location>
        <begin position="92"/>
        <end position="165"/>
    </location>
</feature>
<organism evidence="12 13">
    <name type="scientific">Mixia osmundae (strain CBS 9802 / IAM 14324 / JCM 22182 / KY 12970)</name>
    <dbReference type="NCBI Taxonomy" id="764103"/>
    <lineage>
        <taxon>Eukaryota</taxon>
        <taxon>Fungi</taxon>
        <taxon>Dikarya</taxon>
        <taxon>Basidiomycota</taxon>
        <taxon>Pucciniomycotina</taxon>
        <taxon>Mixiomycetes</taxon>
        <taxon>Mixiales</taxon>
        <taxon>Mixiaceae</taxon>
        <taxon>Mixia</taxon>
    </lineage>
</organism>
<dbReference type="Pfam" id="PF08241">
    <property type="entry name" value="Methyltransf_11"/>
    <property type="match status" value="1"/>
</dbReference>
<dbReference type="Pfam" id="PF12589">
    <property type="entry name" value="WBS_methylT"/>
    <property type="match status" value="1"/>
</dbReference>
<dbReference type="GO" id="GO:0005737">
    <property type="term" value="C:cytoplasm"/>
    <property type="evidence" value="ECO:0007669"/>
    <property type="project" value="UniProtKB-SubCell"/>
</dbReference>
<dbReference type="HOGENOM" id="CLU_055194_0_2_1"/>
<name>G7DT35_MIXOS</name>
<evidence type="ECO:0000256" key="5">
    <source>
        <dbReference type="ARBA" id="ARBA00022603"/>
    </source>
</evidence>
<reference evidence="12 13" key="1">
    <citation type="journal article" date="2011" name="J. Gen. Appl. Microbiol.">
        <title>Draft genome sequencing of the enigmatic basidiomycete Mixia osmundae.</title>
        <authorList>
            <person name="Nishida H."/>
            <person name="Nagatsuka Y."/>
            <person name="Sugiyama J."/>
        </authorList>
    </citation>
    <scope>NUCLEOTIDE SEQUENCE [LARGE SCALE GENOMIC DNA]</scope>
    <source>
        <strain evidence="13">CBS 9802 / IAM 14324 / JCM 22182 / KY 12970</strain>
    </source>
</reference>
<evidence type="ECO:0000259" key="10">
    <source>
        <dbReference type="Pfam" id="PF08241"/>
    </source>
</evidence>
<dbReference type="InParanoid" id="G7DT35"/>
<feature type="compositionally biased region" description="Acidic residues" evidence="9">
    <location>
        <begin position="65"/>
        <end position="76"/>
    </location>
</feature>
<dbReference type="FunCoup" id="G7DT35">
    <property type="interactions" value="510"/>
</dbReference>
<dbReference type="EMBL" id="BABT02000025">
    <property type="protein sequence ID" value="GAA93914.1"/>
    <property type="molecule type" value="Genomic_DNA"/>
</dbReference>
<evidence type="ECO:0000256" key="3">
    <source>
        <dbReference type="ARBA" id="ARBA00005547"/>
    </source>
</evidence>
<dbReference type="STRING" id="764103.G7DT35"/>
<dbReference type="PANTHER" id="PTHR12734:SF0">
    <property type="entry name" value="18S RRNA (GUANINE-N(7))-METHYLTRANSFERASE-RELATED"/>
    <property type="match status" value="1"/>
</dbReference>
<sequence length="326" mass="35859">MSRPEHIAPPEVFYGDTEASKYTDNSRIQSIQAEMAIRCLELLALPQAARATLKNGREDDGKSDSEDDDDDDDDDAMSNNEAAPQAEPSFLLDIGCGSGLSGEIITEHGHQWVGIDIAASMLEVAIQRDVEGDLLLQDIGQGFGFRAGIFDGAVSVSVLQWLCNADKSHHSPAQRLATFFTTLFASLRRGARAVFQFYPESDDQVTFMMSIATRAGFGGGLVVDYPNSKKAKKFYLVLFAGQADLSGRPSALPAALGTESDPTRVQYEAHRQDSAPSKRRKGKRAKDTATTQKEWIVAKKDKYRRKGKEGIPTDSKYTGRKRKIRF</sequence>
<gene>
    <name evidence="12" type="primary">Mo00560</name>
    <name evidence="12" type="ORF">E5Q_00560</name>
</gene>
<evidence type="ECO:0000313" key="12">
    <source>
        <dbReference type="EMBL" id="GAA93914.1"/>
    </source>
</evidence>
<keyword evidence="5" id="KW-0489">Methyltransferase</keyword>
<comment type="caution">
    <text evidence="12">The sequence shown here is derived from an EMBL/GenBank/DDBJ whole genome shotgun (WGS) entry which is preliminary data.</text>
</comment>
<feature type="domain" description="18S rRNA (guanine(1575)-N(7))-methyltransferase Bud23 C-terminal" evidence="11">
    <location>
        <begin position="238"/>
        <end position="323"/>
    </location>
</feature>
<evidence type="ECO:0008006" key="14">
    <source>
        <dbReference type="Google" id="ProtNLM"/>
    </source>
</evidence>
<dbReference type="AlphaFoldDB" id="G7DT35"/>
<feature type="compositionally biased region" description="Basic and acidic residues" evidence="9">
    <location>
        <begin position="55"/>
        <end position="64"/>
    </location>
</feature>
<keyword evidence="8" id="KW-0539">Nucleus</keyword>
<dbReference type="InterPro" id="IPR039769">
    <property type="entry name" value="Bud23-like"/>
</dbReference>
<dbReference type="eggNOG" id="KOG1541">
    <property type="taxonomic scope" value="Eukaryota"/>
</dbReference>
<dbReference type="Gene3D" id="3.40.50.150">
    <property type="entry name" value="Vaccinia Virus protein VP39"/>
    <property type="match status" value="1"/>
</dbReference>
<evidence type="ECO:0000313" key="13">
    <source>
        <dbReference type="Proteomes" id="UP000009131"/>
    </source>
</evidence>
<keyword evidence="6" id="KW-0808">Transferase</keyword>
<proteinExistence type="inferred from homology"/>
<feature type="region of interest" description="Disordered" evidence="9">
    <location>
        <begin position="252"/>
        <end position="326"/>
    </location>
</feature>
<comment type="subcellular location">
    <subcellularLocation>
        <location evidence="2">Cytoplasm</location>
    </subcellularLocation>
    <subcellularLocation>
        <location evidence="1">Nucleus</location>
    </subcellularLocation>
</comment>
<protein>
    <recommendedName>
        <fullName evidence="14">18S rRNA (guanine(1575)-N(7))-methyltransferase Bud23 C-terminal domain-containing protein</fullName>
    </recommendedName>
</protein>
<evidence type="ECO:0000259" key="11">
    <source>
        <dbReference type="Pfam" id="PF12589"/>
    </source>
</evidence>
<evidence type="ECO:0000256" key="9">
    <source>
        <dbReference type="SAM" id="MobiDB-lite"/>
    </source>
</evidence>
<evidence type="ECO:0000256" key="6">
    <source>
        <dbReference type="ARBA" id="ARBA00022679"/>
    </source>
</evidence>
<comment type="similarity">
    <text evidence="3">Belongs to the class I-like SAM-binding methyltransferase superfamily. BUD23/WBSCR22 family.</text>
</comment>
<dbReference type="FunFam" id="3.40.50.150:FF:000017">
    <property type="entry name" value="probable 18S rRNA (Guanine-N(7))-methyltransferase"/>
    <property type="match status" value="1"/>
</dbReference>
<dbReference type="InterPro" id="IPR013216">
    <property type="entry name" value="Methyltransf_11"/>
</dbReference>
<dbReference type="SUPFAM" id="SSF53335">
    <property type="entry name" value="S-adenosyl-L-methionine-dependent methyltransferases"/>
    <property type="match status" value="1"/>
</dbReference>
<evidence type="ECO:0000256" key="7">
    <source>
        <dbReference type="ARBA" id="ARBA00022691"/>
    </source>
</evidence>
<dbReference type="PANTHER" id="PTHR12734">
    <property type="entry name" value="METHYLTRANSFERASE-RELATED"/>
    <property type="match status" value="1"/>
</dbReference>
<dbReference type="GO" id="GO:0070476">
    <property type="term" value="P:rRNA (guanine-N7)-methylation"/>
    <property type="evidence" value="ECO:0007669"/>
    <property type="project" value="InterPro"/>
</dbReference>
<keyword evidence="4" id="KW-0963">Cytoplasm</keyword>
<dbReference type="OrthoDB" id="2877at2759"/>
<evidence type="ECO:0000256" key="1">
    <source>
        <dbReference type="ARBA" id="ARBA00004123"/>
    </source>
</evidence>
<evidence type="ECO:0000256" key="4">
    <source>
        <dbReference type="ARBA" id="ARBA00022490"/>
    </source>
</evidence>
<dbReference type="GO" id="GO:0016435">
    <property type="term" value="F:rRNA (guanine) methyltransferase activity"/>
    <property type="evidence" value="ECO:0007669"/>
    <property type="project" value="InterPro"/>
</dbReference>
<evidence type="ECO:0000256" key="2">
    <source>
        <dbReference type="ARBA" id="ARBA00004496"/>
    </source>
</evidence>
<accession>G7DT35</accession>
<dbReference type="GO" id="GO:0005730">
    <property type="term" value="C:nucleolus"/>
    <property type="evidence" value="ECO:0007669"/>
    <property type="project" value="TreeGrafter"/>
</dbReference>
<reference evidence="12 13" key="2">
    <citation type="journal article" date="2012" name="Open Biol.">
        <title>Characteristics of nucleosomes and linker DNA regions on the genome of the basidiomycete Mixia osmundae revealed by mono- and dinucleosome mapping.</title>
        <authorList>
            <person name="Nishida H."/>
            <person name="Kondo S."/>
            <person name="Matsumoto T."/>
            <person name="Suzuki Y."/>
            <person name="Yoshikawa H."/>
            <person name="Taylor T.D."/>
            <person name="Sugiyama J."/>
        </authorList>
    </citation>
    <scope>NUCLEOTIDE SEQUENCE [LARGE SCALE GENOMIC DNA]</scope>
    <source>
        <strain evidence="13">CBS 9802 / IAM 14324 / JCM 22182 / KY 12970</strain>
    </source>
</reference>
<keyword evidence="7" id="KW-0949">S-adenosyl-L-methionine</keyword>
<feature type="region of interest" description="Disordered" evidence="9">
    <location>
        <begin position="52"/>
        <end position="84"/>
    </location>
</feature>
<dbReference type="InterPro" id="IPR029063">
    <property type="entry name" value="SAM-dependent_MTases_sf"/>
</dbReference>